<comment type="caution">
    <text evidence="2">The sequence shown here is derived from an EMBL/GenBank/DDBJ whole genome shotgun (WGS) entry which is preliminary data.</text>
</comment>
<evidence type="ECO:0000259" key="1">
    <source>
        <dbReference type="Pfam" id="PF01883"/>
    </source>
</evidence>
<evidence type="ECO:0000313" key="2">
    <source>
        <dbReference type="EMBL" id="CAI8040360.1"/>
    </source>
</evidence>
<gene>
    <name evidence="2" type="ORF">GBAR_LOCUS22497</name>
</gene>
<dbReference type="Gene3D" id="3.30.300.130">
    <property type="entry name" value="Fe-S cluster assembly (FSCA)"/>
    <property type="match status" value="1"/>
</dbReference>
<dbReference type="Proteomes" id="UP001174909">
    <property type="component" value="Unassembled WGS sequence"/>
</dbReference>
<dbReference type="SUPFAM" id="SSF117916">
    <property type="entry name" value="Fe-S cluster assembly (FSCA) domain-like"/>
    <property type="match status" value="1"/>
</dbReference>
<feature type="domain" description="MIP18 family-like" evidence="1">
    <location>
        <begin position="3"/>
        <end position="71"/>
    </location>
</feature>
<proteinExistence type="predicted"/>
<dbReference type="EMBL" id="CASHTH010003105">
    <property type="protein sequence ID" value="CAI8040360.1"/>
    <property type="molecule type" value="Genomic_DNA"/>
</dbReference>
<accession>A0AA35X6V6</accession>
<reference evidence="2" key="1">
    <citation type="submission" date="2023-03" db="EMBL/GenBank/DDBJ databases">
        <authorList>
            <person name="Steffen K."/>
            <person name="Cardenas P."/>
        </authorList>
    </citation>
    <scope>NUCLEOTIDE SEQUENCE</scope>
</reference>
<protein>
    <recommendedName>
        <fullName evidence="1">MIP18 family-like domain-containing protein</fullName>
    </recommendedName>
</protein>
<sequence>MGRLDRVLDPELDESVLSLGFVESVEGDDDGNVEVCLRLPTYWCAANFSYLMASDVRRELASVAGVQSVAVRLGDHFVGSEVQEGTGSGKTFGEAFPEGGPDTLEETRQIFLRKGYFGRQQRLLQALRRAGLSFGEIAALRVGDAESLPVNERLIDRYLERREELGLDCSETVALVVNVKGEAIPSQDLETYYVRARTTRLAMEASGSLCSAMLEARNSNWTST</sequence>
<dbReference type="AlphaFoldDB" id="A0AA35X6V6"/>
<evidence type="ECO:0000313" key="3">
    <source>
        <dbReference type="Proteomes" id="UP001174909"/>
    </source>
</evidence>
<name>A0AA35X6V6_GEOBA</name>
<dbReference type="InterPro" id="IPR034904">
    <property type="entry name" value="FSCA_dom_sf"/>
</dbReference>
<organism evidence="2 3">
    <name type="scientific">Geodia barretti</name>
    <name type="common">Barrett's horny sponge</name>
    <dbReference type="NCBI Taxonomy" id="519541"/>
    <lineage>
        <taxon>Eukaryota</taxon>
        <taxon>Metazoa</taxon>
        <taxon>Porifera</taxon>
        <taxon>Demospongiae</taxon>
        <taxon>Heteroscleromorpha</taxon>
        <taxon>Tetractinellida</taxon>
        <taxon>Astrophorina</taxon>
        <taxon>Geodiidae</taxon>
        <taxon>Geodia</taxon>
    </lineage>
</organism>
<keyword evidence="3" id="KW-1185">Reference proteome</keyword>
<dbReference type="InterPro" id="IPR002744">
    <property type="entry name" value="MIP18-like"/>
</dbReference>
<dbReference type="Pfam" id="PF01883">
    <property type="entry name" value="FeS_assembly_P"/>
    <property type="match status" value="1"/>
</dbReference>